<keyword evidence="5" id="KW-1185">Reference proteome</keyword>
<dbReference type="GO" id="GO:0005506">
    <property type="term" value="F:iron ion binding"/>
    <property type="evidence" value="ECO:0007669"/>
    <property type="project" value="InterPro"/>
</dbReference>
<name>A0AAV5MU05_9ROSI</name>
<comment type="similarity">
    <text evidence="1 3">Belongs to the cytochrome P450 family.</text>
</comment>
<sequence length="363" mass="40731">MLGSQPLDATQYLRHKKIEQLLATVQENSRLGEVVDIGQVAFNATLNSISNTIFSVDFADSNSQRAREFKKTVWTLMEALGKPNLADYFSLLRRVDPHGVRHTISIHADKLVEIFEGMYDERLQLRKGQASPTNDDFLDTLIDIVENKTEELNGIHVMHLFLDLFVAGTDTTTSTLEWGMTELLCNPTILQKARAELEEVIGKARQVQESDIACLPYLQAIIKETLRMHPATPLLLPRRAGADIEICGFTVPEGTQVVVNAWAIGRDPSIWEMPSSFIPDRFLGSEIDVKGRHFELIPFGGGRRICPGLNLSLRMLHIMLGPLINCFDWKLEDGVTPESMNMEEKFGITLQKADPLRAIPIPL</sequence>
<comment type="caution">
    <text evidence="4">The sequence shown here is derived from an EMBL/GenBank/DDBJ whole genome shotgun (WGS) entry which is preliminary data.</text>
</comment>
<dbReference type="AlphaFoldDB" id="A0AAV5MU05"/>
<dbReference type="InterPro" id="IPR017972">
    <property type="entry name" value="Cyt_P450_CS"/>
</dbReference>
<evidence type="ECO:0000313" key="5">
    <source>
        <dbReference type="Proteomes" id="UP001054252"/>
    </source>
</evidence>
<comment type="cofactor">
    <cofactor evidence="2">
        <name>heme</name>
        <dbReference type="ChEBI" id="CHEBI:30413"/>
    </cofactor>
</comment>
<keyword evidence="3" id="KW-0560">Oxidoreductase</keyword>
<evidence type="ECO:0000256" key="3">
    <source>
        <dbReference type="RuleBase" id="RU000461"/>
    </source>
</evidence>
<keyword evidence="2 3" id="KW-0479">Metal-binding</keyword>
<gene>
    <name evidence="4" type="ORF">SLEP1_g59623</name>
</gene>
<accession>A0AAV5MU05</accession>
<dbReference type="SUPFAM" id="SSF48264">
    <property type="entry name" value="Cytochrome P450"/>
    <property type="match status" value="1"/>
</dbReference>
<dbReference type="InterPro" id="IPR036396">
    <property type="entry name" value="Cyt_P450_sf"/>
</dbReference>
<dbReference type="GO" id="GO:0020037">
    <property type="term" value="F:heme binding"/>
    <property type="evidence" value="ECO:0007669"/>
    <property type="project" value="InterPro"/>
</dbReference>
<dbReference type="PANTHER" id="PTHR47950">
    <property type="entry name" value="CYTOCHROME P450, FAMILY 76, SUBFAMILY C, POLYPEPTIDE 5-RELATED"/>
    <property type="match status" value="1"/>
</dbReference>
<reference evidence="4 5" key="1">
    <citation type="journal article" date="2021" name="Commun. Biol.">
        <title>The genome of Shorea leprosula (Dipterocarpaceae) highlights the ecological relevance of drought in aseasonal tropical rainforests.</title>
        <authorList>
            <person name="Ng K.K.S."/>
            <person name="Kobayashi M.J."/>
            <person name="Fawcett J.A."/>
            <person name="Hatakeyama M."/>
            <person name="Paape T."/>
            <person name="Ng C.H."/>
            <person name="Ang C.C."/>
            <person name="Tnah L.H."/>
            <person name="Lee C.T."/>
            <person name="Nishiyama T."/>
            <person name="Sese J."/>
            <person name="O'Brien M.J."/>
            <person name="Copetti D."/>
            <person name="Mohd Noor M.I."/>
            <person name="Ong R.C."/>
            <person name="Putra M."/>
            <person name="Sireger I.Z."/>
            <person name="Indrioko S."/>
            <person name="Kosugi Y."/>
            <person name="Izuno A."/>
            <person name="Isagi Y."/>
            <person name="Lee S.L."/>
            <person name="Shimizu K.K."/>
        </authorList>
    </citation>
    <scope>NUCLEOTIDE SEQUENCE [LARGE SCALE GENOMIC DNA]</scope>
    <source>
        <strain evidence="4">214</strain>
    </source>
</reference>
<evidence type="ECO:0000256" key="1">
    <source>
        <dbReference type="ARBA" id="ARBA00010617"/>
    </source>
</evidence>
<dbReference type="InterPro" id="IPR001128">
    <property type="entry name" value="Cyt_P450"/>
</dbReference>
<dbReference type="Gene3D" id="1.10.630.10">
    <property type="entry name" value="Cytochrome P450"/>
    <property type="match status" value="1"/>
</dbReference>
<dbReference type="PANTHER" id="PTHR47950:SF48">
    <property type="entry name" value="CYTOCHROME P450 FAMILY PROTEIN, EXPRESSED"/>
    <property type="match status" value="1"/>
</dbReference>
<keyword evidence="2 3" id="KW-0349">Heme</keyword>
<dbReference type="PRINTS" id="PR00463">
    <property type="entry name" value="EP450I"/>
</dbReference>
<dbReference type="PROSITE" id="PS00086">
    <property type="entry name" value="CYTOCHROME_P450"/>
    <property type="match status" value="1"/>
</dbReference>
<keyword evidence="3" id="KW-0503">Monooxygenase</keyword>
<organism evidence="4 5">
    <name type="scientific">Rubroshorea leprosula</name>
    <dbReference type="NCBI Taxonomy" id="152421"/>
    <lineage>
        <taxon>Eukaryota</taxon>
        <taxon>Viridiplantae</taxon>
        <taxon>Streptophyta</taxon>
        <taxon>Embryophyta</taxon>
        <taxon>Tracheophyta</taxon>
        <taxon>Spermatophyta</taxon>
        <taxon>Magnoliopsida</taxon>
        <taxon>eudicotyledons</taxon>
        <taxon>Gunneridae</taxon>
        <taxon>Pentapetalae</taxon>
        <taxon>rosids</taxon>
        <taxon>malvids</taxon>
        <taxon>Malvales</taxon>
        <taxon>Dipterocarpaceae</taxon>
        <taxon>Rubroshorea</taxon>
    </lineage>
</organism>
<dbReference type="InterPro" id="IPR002401">
    <property type="entry name" value="Cyt_P450_E_grp-I"/>
</dbReference>
<evidence type="ECO:0008006" key="6">
    <source>
        <dbReference type="Google" id="ProtNLM"/>
    </source>
</evidence>
<feature type="binding site" description="axial binding residue" evidence="2">
    <location>
        <position position="306"/>
    </location>
    <ligand>
        <name>heme</name>
        <dbReference type="ChEBI" id="CHEBI:30413"/>
    </ligand>
    <ligandPart>
        <name>Fe</name>
        <dbReference type="ChEBI" id="CHEBI:18248"/>
    </ligandPart>
</feature>
<protein>
    <recommendedName>
        <fullName evidence="6">Cytochrome P450</fullName>
    </recommendedName>
</protein>
<dbReference type="GO" id="GO:0016705">
    <property type="term" value="F:oxidoreductase activity, acting on paired donors, with incorporation or reduction of molecular oxygen"/>
    <property type="evidence" value="ECO:0007669"/>
    <property type="project" value="InterPro"/>
</dbReference>
<dbReference type="Proteomes" id="UP001054252">
    <property type="component" value="Unassembled WGS sequence"/>
</dbReference>
<dbReference type="Pfam" id="PF00067">
    <property type="entry name" value="p450"/>
    <property type="match status" value="1"/>
</dbReference>
<dbReference type="EMBL" id="BPVZ01001053">
    <property type="protein sequence ID" value="GKV53077.1"/>
    <property type="molecule type" value="Genomic_DNA"/>
</dbReference>
<dbReference type="FunFam" id="1.10.630.10:FF:000163">
    <property type="entry name" value="Geraniol 8-hydroxylase"/>
    <property type="match status" value="1"/>
</dbReference>
<dbReference type="PRINTS" id="PR00385">
    <property type="entry name" value="P450"/>
</dbReference>
<dbReference type="GO" id="GO:0004497">
    <property type="term" value="F:monooxygenase activity"/>
    <property type="evidence" value="ECO:0007669"/>
    <property type="project" value="UniProtKB-KW"/>
</dbReference>
<proteinExistence type="inferred from homology"/>
<keyword evidence="2 3" id="KW-0408">Iron</keyword>
<dbReference type="CDD" id="cd11073">
    <property type="entry name" value="CYP76-like"/>
    <property type="match status" value="1"/>
</dbReference>
<evidence type="ECO:0000256" key="2">
    <source>
        <dbReference type="PIRSR" id="PIRSR602401-1"/>
    </source>
</evidence>
<evidence type="ECO:0000313" key="4">
    <source>
        <dbReference type="EMBL" id="GKV53077.1"/>
    </source>
</evidence>